<sequence length="846" mass="90245">MAVSRSVRRGLAALAVLVTLPALTTPVSAQEWSDPGASGGGAHRESGQLARSGATPAATRLATSDENRQAGDQTGYPRQTRLREFPENPDDKAIKLGLTPYHDIAPQLNELQERSDRVSAEVVGRSTQGRDLYLVTLTAPESPAEAARQARWRELIEDDPSAAAGNERLAREYKAPVWINANIHGDEWEGTDGALDVIERLATSTDEADSDLLESTRIYLTVTNNPDGRVAGTRANAAGFDVNRDHISSTQPESRAVRDVLIETQPLVMIDEHGYTGTTLIEPGTPPHGRDYEYDLYIKHAYENALGMERAIGKLGHDETERADIPFRDFEPGEWDDWPPIFTPMYSIYHGAVGHTVEVPLRVNRGEYEQLPVEELRRRSDINRDVAGATITSAIDYAESNRAELIDDQIETFRRGWAGEPQREIPDGYVPGFGEEDRYSAEFPRAYVIPAGDDQRSASAAARLVDHLVAHDVRVSRAEHTFHLDGQRYPKGSYVVDMHQPKRGLANAMLSAGQDISGDVPRMYDISGWSLGLLWGATVDVSADEAPAVRTSPVAAAGPTGSLPPPAKADLELALTDGADVQAVTYLLDRGVEVTRGDDGTLVVPASARSEAATAADRFGVTFTKAGRGPAGTALAAPVIAAAASADELAVLRGLGFEVRPVSTAVLNEGFEFDDVSALLVSTGLDHDALTAEAKRRLQAFLDDGGGVITRGGGGAAFNEAAGLLPVTAVEGRGDANGVVSVTDGEGGVLDRAPAHSFVYSPVWFTGLADSVTAEQRYARDPLVAGHWLPGEAAGGPAEAAGEASVVSGVSAGGTRTVLFGTEPMFRDHPKGLYAQVADAVFWATS</sequence>
<evidence type="ECO:0000256" key="4">
    <source>
        <dbReference type="ARBA" id="ARBA00022801"/>
    </source>
</evidence>
<evidence type="ECO:0000256" key="2">
    <source>
        <dbReference type="ARBA" id="ARBA00005988"/>
    </source>
</evidence>
<evidence type="ECO:0000256" key="7">
    <source>
        <dbReference type="PROSITE-ProRule" id="PRU01379"/>
    </source>
</evidence>
<evidence type="ECO:0000256" key="3">
    <source>
        <dbReference type="ARBA" id="ARBA00022670"/>
    </source>
</evidence>
<protein>
    <submittedName>
        <fullName evidence="11">M14 family zinc carboxypeptidase</fullName>
    </submittedName>
</protein>
<dbReference type="PANTHER" id="PTHR11705">
    <property type="entry name" value="PROTEASE FAMILY M14 CARBOXYPEPTIDASE A,B"/>
    <property type="match status" value="1"/>
</dbReference>
<dbReference type="PROSITE" id="PS52035">
    <property type="entry name" value="PEPTIDASE_M14"/>
    <property type="match status" value="1"/>
</dbReference>
<dbReference type="GO" id="GO:0004180">
    <property type="term" value="F:carboxypeptidase activity"/>
    <property type="evidence" value="ECO:0007669"/>
    <property type="project" value="UniProtKB-KW"/>
</dbReference>
<accession>A0ABW6G8C4</accession>
<dbReference type="InterPro" id="IPR000834">
    <property type="entry name" value="Peptidase_M14"/>
</dbReference>
<name>A0ABW6G8C4_9PSEU</name>
<dbReference type="PANTHER" id="PTHR11705:SF143">
    <property type="entry name" value="SLL0236 PROTEIN"/>
    <property type="match status" value="1"/>
</dbReference>
<keyword evidence="5" id="KW-0862">Zinc</keyword>
<evidence type="ECO:0000256" key="6">
    <source>
        <dbReference type="ARBA" id="ARBA00023049"/>
    </source>
</evidence>
<dbReference type="Gene3D" id="3.40.630.10">
    <property type="entry name" value="Zn peptidases"/>
    <property type="match status" value="1"/>
</dbReference>
<reference evidence="11 12" key="1">
    <citation type="submission" date="2024-09" db="EMBL/GenBank/DDBJ databases">
        <title>The Natural Products Discovery Center: Release of the First 8490 Sequenced Strains for Exploring Actinobacteria Biosynthetic Diversity.</title>
        <authorList>
            <person name="Kalkreuter E."/>
            <person name="Kautsar S.A."/>
            <person name="Yang D."/>
            <person name="Bader C.D."/>
            <person name="Teijaro C.N."/>
            <person name="Fluegel L."/>
            <person name="Davis C.M."/>
            <person name="Simpson J.R."/>
            <person name="Lauterbach L."/>
            <person name="Steele A.D."/>
            <person name="Gui C."/>
            <person name="Meng S."/>
            <person name="Li G."/>
            <person name="Viehrig K."/>
            <person name="Ye F."/>
            <person name="Su P."/>
            <person name="Kiefer A.F."/>
            <person name="Nichols A."/>
            <person name="Cepeda A.J."/>
            <person name="Yan W."/>
            <person name="Fan B."/>
            <person name="Jiang Y."/>
            <person name="Adhikari A."/>
            <person name="Zheng C.-J."/>
            <person name="Schuster L."/>
            <person name="Cowan T.M."/>
            <person name="Smanski M.J."/>
            <person name="Chevrette M.G."/>
            <person name="De Carvalho L.P.S."/>
            <person name="Shen B."/>
        </authorList>
    </citation>
    <scope>NUCLEOTIDE SEQUENCE [LARGE SCALE GENOMIC DNA]</scope>
    <source>
        <strain evidence="11 12">NPDC060353</strain>
    </source>
</reference>
<feature type="domain" description="Peptidase M14" evidence="10">
    <location>
        <begin position="97"/>
        <end position="394"/>
    </location>
</feature>
<dbReference type="EMBL" id="JBHXCV010000012">
    <property type="protein sequence ID" value="MFD6795401.1"/>
    <property type="molecule type" value="Genomic_DNA"/>
</dbReference>
<keyword evidence="3" id="KW-0645">Protease</keyword>
<keyword evidence="12" id="KW-1185">Reference proteome</keyword>
<comment type="caution">
    <text evidence="11">The sequence shown here is derived from an EMBL/GenBank/DDBJ whole genome shotgun (WGS) entry which is preliminary data.</text>
</comment>
<feature type="chain" id="PRO_5045222901" evidence="9">
    <location>
        <begin position="30"/>
        <end position="846"/>
    </location>
</feature>
<proteinExistence type="inferred from homology"/>
<evidence type="ECO:0000256" key="1">
    <source>
        <dbReference type="ARBA" id="ARBA00001947"/>
    </source>
</evidence>
<keyword evidence="6" id="KW-0482">Metalloprotease</keyword>
<feature type="compositionally biased region" description="Basic and acidic residues" evidence="8">
    <location>
        <begin position="81"/>
        <end position="91"/>
    </location>
</feature>
<evidence type="ECO:0000313" key="12">
    <source>
        <dbReference type="Proteomes" id="UP001598673"/>
    </source>
</evidence>
<organism evidence="11 12">
    <name type="scientific">Prauserella salsuginis</name>
    <dbReference type="NCBI Taxonomy" id="387889"/>
    <lineage>
        <taxon>Bacteria</taxon>
        <taxon>Bacillati</taxon>
        <taxon>Actinomycetota</taxon>
        <taxon>Actinomycetes</taxon>
        <taxon>Pseudonocardiales</taxon>
        <taxon>Pseudonocardiaceae</taxon>
        <taxon>Prauserella</taxon>
        <taxon>Prauserella salsuginis group</taxon>
    </lineage>
</organism>
<feature type="signal peptide" evidence="9">
    <location>
        <begin position="1"/>
        <end position="29"/>
    </location>
</feature>
<comment type="cofactor">
    <cofactor evidence="1">
        <name>Zn(2+)</name>
        <dbReference type="ChEBI" id="CHEBI:29105"/>
    </cofactor>
</comment>
<evidence type="ECO:0000313" key="11">
    <source>
        <dbReference type="EMBL" id="MFD6795401.1"/>
    </source>
</evidence>
<evidence type="ECO:0000256" key="5">
    <source>
        <dbReference type="ARBA" id="ARBA00022833"/>
    </source>
</evidence>
<evidence type="ECO:0000256" key="9">
    <source>
        <dbReference type="SAM" id="SignalP"/>
    </source>
</evidence>
<keyword evidence="4" id="KW-0378">Hydrolase</keyword>
<feature type="active site" description="Proton donor/acceptor" evidence="7">
    <location>
        <position position="358"/>
    </location>
</feature>
<dbReference type="Pfam" id="PF00246">
    <property type="entry name" value="Peptidase_M14"/>
    <property type="match status" value="1"/>
</dbReference>
<keyword evidence="11" id="KW-0121">Carboxypeptidase</keyword>
<keyword evidence="9" id="KW-0732">Signal</keyword>
<dbReference type="RefSeq" id="WP_258936692.1">
    <property type="nucleotide sequence ID" value="NZ_JANBBF010000009.1"/>
</dbReference>
<evidence type="ECO:0000256" key="8">
    <source>
        <dbReference type="SAM" id="MobiDB-lite"/>
    </source>
</evidence>
<dbReference type="SUPFAM" id="SSF53187">
    <property type="entry name" value="Zn-dependent exopeptidases"/>
    <property type="match status" value="1"/>
</dbReference>
<dbReference type="Proteomes" id="UP001598673">
    <property type="component" value="Unassembled WGS sequence"/>
</dbReference>
<dbReference type="SMART" id="SM00631">
    <property type="entry name" value="Zn_pept"/>
    <property type="match status" value="1"/>
</dbReference>
<feature type="region of interest" description="Disordered" evidence="8">
    <location>
        <begin position="29"/>
        <end position="91"/>
    </location>
</feature>
<gene>
    <name evidence="11" type="ORF">ACFWGY_18880</name>
</gene>
<evidence type="ECO:0000259" key="10">
    <source>
        <dbReference type="PROSITE" id="PS52035"/>
    </source>
</evidence>
<comment type="similarity">
    <text evidence="2 7">Belongs to the peptidase M14 family.</text>
</comment>